<keyword evidence="4 10" id="KW-0378">Hydrolase</keyword>
<dbReference type="RefSeq" id="WP_205005757.1">
    <property type="nucleotide sequence ID" value="NZ_CBCRXA010000004.1"/>
</dbReference>
<dbReference type="SUPFAM" id="SSF64182">
    <property type="entry name" value="DHH phosphoesterases"/>
    <property type="match status" value="1"/>
</dbReference>
<dbReference type="Pfam" id="PF01368">
    <property type="entry name" value="DHH"/>
    <property type="match status" value="1"/>
</dbReference>
<evidence type="ECO:0000313" key="11">
    <source>
        <dbReference type="Proteomes" id="UP000823201"/>
    </source>
</evidence>
<name>A0ABS2Q7K9_9BACL</name>
<comment type="similarity">
    <text evidence="1">Belongs to the RecJ family.</text>
</comment>
<dbReference type="Proteomes" id="UP000823201">
    <property type="component" value="Unassembled WGS sequence"/>
</dbReference>
<proteinExistence type="inferred from homology"/>
<dbReference type="Pfam" id="PF02272">
    <property type="entry name" value="DHHA1"/>
    <property type="match status" value="1"/>
</dbReference>
<dbReference type="NCBIfam" id="TIGR00644">
    <property type="entry name" value="recJ"/>
    <property type="match status" value="1"/>
</dbReference>
<dbReference type="InterPro" id="IPR038763">
    <property type="entry name" value="DHH_sf"/>
</dbReference>
<reference evidence="10 11" key="1">
    <citation type="submission" date="2021-01" db="EMBL/GenBank/DDBJ databases">
        <title>Genomic Encyclopedia of Type Strains, Phase IV (KMG-IV): sequencing the most valuable type-strain genomes for metagenomic binning, comparative biology and taxonomic classification.</title>
        <authorList>
            <person name="Goeker M."/>
        </authorList>
    </citation>
    <scope>NUCLEOTIDE SEQUENCE [LARGE SCALE GENOMIC DNA]</scope>
    <source>
        <strain evidence="10 11">DSM 100968</strain>
    </source>
</reference>
<dbReference type="InterPro" id="IPR041122">
    <property type="entry name" value="RecJ_OB"/>
</dbReference>
<dbReference type="PANTHER" id="PTHR30255:SF2">
    <property type="entry name" value="SINGLE-STRANDED-DNA-SPECIFIC EXONUCLEASE RECJ"/>
    <property type="match status" value="1"/>
</dbReference>
<dbReference type="Gene3D" id="3.90.1640.30">
    <property type="match status" value="1"/>
</dbReference>
<dbReference type="InterPro" id="IPR051673">
    <property type="entry name" value="SSDNA_exonuclease_RecJ"/>
</dbReference>
<dbReference type="EMBL" id="JAFBEV010000005">
    <property type="protein sequence ID" value="MBM7657420.1"/>
    <property type="molecule type" value="Genomic_DNA"/>
</dbReference>
<dbReference type="InterPro" id="IPR004610">
    <property type="entry name" value="RecJ"/>
</dbReference>
<evidence type="ECO:0000256" key="2">
    <source>
        <dbReference type="ARBA" id="ARBA00019841"/>
    </source>
</evidence>
<feature type="domain" description="Single-stranded-DNA-specific exonuclease RecJ C-terminal" evidence="8">
    <location>
        <begin position="568"/>
        <end position="764"/>
    </location>
</feature>
<evidence type="ECO:0000259" key="8">
    <source>
        <dbReference type="Pfam" id="PF10141"/>
    </source>
</evidence>
<gene>
    <name evidence="10" type="ORF">JOC27_000863</name>
</gene>
<keyword evidence="5 10" id="KW-0269">Exonuclease</keyword>
<dbReference type="Pfam" id="PF10141">
    <property type="entry name" value="ssDNA-exonuc_C"/>
    <property type="match status" value="1"/>
</dbReference>
<dbReference type="Pfam" id="PF17768">
    <property type="entry name" value="RecJ_OB"/>
    <property type="match status" value="1"/>
</dbReference>
<evidence type="ECO:0000256" key="3">
    <source>
        <dbReference type="ARBA" id="ARBA00022722"/>
    </source>
</evidence>
<keyword evidence="11" id="KW-1185">Reference proteome</keyword>
<evidence type="ECO:0000259" key="7">
    <source>
        <dbReference type="Pfam" id="PF02272"/>
    </source>
</evidence>
<sequence length="784" mass="86356">MLPSKYQWAVQDADEARAEELARVLHLSPMTARLLILRGAGTPDRADLFLHPERDTFHDPMQMRGMREAVDRIQAAIAQHEKIRIFGDYDADGVTSTALFVRALRAAGADVSRFIPNRFKDGYGPNIGAVEAAAAAGVRLIVTVDSGIAALDPARRAKELNIDYIVTDHHQPPEQLPEAFAILNPKQPGCSYPFKDLCGAGVALKVVQALFPDETFDPRWFDLAAIGTIADLVPLLGENRLIVSKGLNQMSMGSFAGINALKAQAGVSGPVDSDVIGFQMGPRLNAAGRLEDAAPALRLLLTDDPSEAQPLAERLETLNRERKALVESITVEADSQAKVYAARGDKAFVLAGKGWNQGVIGIAASKIVERYHRPTIILSIDEEKGVAKGSGRSIDLFNLYEGLVTCASNLKQFGGHKMAAGLTLAIASIESFREKFAAHAAEVLANKPLLPTVAVAGTVTPDQVTTDFINELAALAPFGTGNPKPVFQMNDVTMTKVRLIGRDQDHLKGVLQGQEQELDGIGFRLGAVAKQIAASDHLSVLGECSINEWNGFRKAQFVIQDLRVDGLQLFDWRSEKRLREKLTELSAVSSVYLAFRKDTVDRLHLETAITVYDSALIVHEPVLVLLDLPQDASELATLLARSPAVHRIYAVFSHERDHFFTAFPQREHFVWLFALIRKRRSFPIDPTLHQIATYKGWSERMVYLMTRVFFELGFVRIDKGVLSVVAAPEKKPLSASTTYQNEKKQMELEDLFCYSPISSLKDWFDLQKKHRGEEVLPEGTINGL</sequence>
<evidence type="ECO:0000256" key="1">
    <source>
        <dbReference type="ARBA" id="ARBA00005915"/>
    </source>
</evidence>
<protein>
    <recommendedName>
        <fullName evidence="2">Single-stranded-DNA-specific exonuclease RecJ</fullName>
    </recommendedName>
</protein>
<organism evidence="10 11">
    <name type="scientific">Sporolactobacillus spathodeae</name>
    <dbReference type="NCBI Taxonomy" id="1465502"/>
    <lineage>
        <taxon>Bacteria</taxon>
        <taxon>Bacillati</taxon>
        <taxon>Bacillota</taxon>
        <taxon>Bacilli</taxon>
        <taxon>Bacillales</taxon>
        <taxon>Sporolactobacillaceae</taxon>
        <taxon>Sporolactobacillus</taxon>
    </lineage>
</organism>
<evidence type="ECO:0000313" key="10">
    <source>
        <dbReference type="EMBL" id="MBM7657420.1"/>
    </source>
</evidence>
<evidence type="ECO:0000256" key="5">
    <source>
        <dbReference type="ARBA" id="ARBA00022839"/>
    </source>
</evidence>
<evidence type="ECO:0000259" key="6">
    <source>
        <dbReference type="Pfam" id="PF01368"/>
    </source>
</evidence>
<dbReference type="PANTHER" id="PTHR30255">
    <property type="entry name" value="SINGLE-STRANDED-DNA-SPECIFIC EXONUCLEASE RECJ"/>
    <property type="match status" value="1"/>
</dbReference>
<accession>A0ABS2Q7K9</accession>
<dbReference type="InterPro" id="IPR001667">
    <property type="entry name" value="DDH_dom"/>
</dbReference>
<dbReference type="Gene3D" id="3.10.310.30">
    <property type="match status" value="1"/>
</dbReference>
<evidence type="ECO:0000256" key="4">
    <source>
        <dbReference type="ARBA" id="ARBA00022801"/>
    </source>
</evidence>
<dbReference type="GO" id="GO:0004527">
    <property type="term" value="F:exonuclease activity"/>
    <property type="evidence" value="ECO:0007669"/>
    <property type="project" value="UniProtKB-KW"/>
</dbReference>
<feature type="domain" description="DHHA1" evidence="7">
    <location>
        <begin position="345"/>
        <end position="438"/>
    </location>
</feature>
<feature type="domain" description="RecJ OB" evidence="9">
    <location>
        <begin position="457"/>
        <end position="561"/>
    </location>
</feature>
<dbReference type="InterPro" id="IPR003156">
    <property type="entry name" value="DHHA1_dom"/>
</dbReference>
<keyword evidence="3" id="KW-0540">Nuclease</keyword>
<feature type="domain" description="DDH" evidence="6">
    <location>
        <begin position="82"/>
        <end position="228"/>
    </location>
</feature>
<comment type="caution">
    <text evidence="10">The sequence shown here is derived from an EMBL/GenBank/DDBJ whole genome shotgun (WGS) entry which is preliminary data.</text>
</comment>
<evidence type="ECO:0000259" key="9">
    <source>
        <dbReference type="Pfam" id="PF17768"/>
    </source>
</evidence>
<dbReference type="InterPro" id="IPR018779">
    <property type="entry name" value="RecJ_C"/>
</dbReference>